<dbReference type="RefSeq" id="WP_113921679.1">
    <property type="nucleotide sequence ID" value="NZ_QNRX01000022.1"/>
</dbReference>
<accession>A0A366HXV4</accession>
<evidence type="ECO:0000313" key="2">
    <source>
        <dbReference type="EMBL" id="RBP58611.1"/>
    </source>
</evidence>
<dbReference type="OrthoDB" id="2437843at2"/>
<evidence type="ECO:0000256" key="1">
    <source>
        <dbReference type="SAM" id="Phobius"/>
    </source>
</evidence>
<dbReference type="EMBL" id="QNRX01000022">
    <property type="protein sequence ID" value="RBP58611.1"/>
    <property type="molecule type" value="Genomic_DNA"/>
</dbReference>
<comment type="caution">
    <text evidence="2">The sequence shown here is derived from an EMBL/GenBank/DDBJ whole genome shotgun (WGS) entry which is preliminary data.</text>
</comment>
<proteinExistence type="predicted"/>
<evidence type="ECO:0000313" key="3">
    <source>
        <dbReference type="Proteomes" id="UP000253490"/>
    </source>
</evidence>
<keyword evidence="1" id="KW-0812">Transmembrane</keyword>
<keyword evidence="3" id="KW-1185">Reference proteome</keyword>
<dbReference type="Gene3D" id="1.20.5.300">
    <property type="match status" value="1"/>
</dbReference>
<organism evidence="2 3">
    <name type="scientific">Alkalibaculum bacchi</name>
    <dbReference type="NCBI Taxonomy" id="645887"/>
    <lineage>
        <taxon>Bacteria</taxon>
        <taxon>Bacillati</taxon>
        <taxon>Bacillota</taxon>
        <taxon>Clostridia</taxon>
        <taxon>Eubacteriales</taxon>
        <taxon>Eubacteriaceae</taxon>
        <taxon>Alkalibaculum</taxon>
    </lineage>
</organism>
<keyword evidence="1" id="KW-1133">Transmembrane helix</keyword>
<keyword evidence="1" id="KW-0472">Membrane</keyword>
<feature type="transmembrane region" description="Helical" evidence="1">
    <location>
        <begin position="6"/>
        <end position="27"/>
    </location>
</feature>
<dbReference type="AlphaFoldDB" id="A0A366HXV4"/>
<sequence>MFEPIHLWEAGILLIGIAFVVGAVYLAKTMKSLTIAVEDITKTVSENRKQIDDIIKDVQSITNSSSEVMDSVEETLYSVKKSVTDVQKTVATTKSYILRPVLKTLRYTHSAINIAQSLTGKKKKQKIKS</sequence>
<dbReference type="InterPro" id="IPR009293">
    <property type="entry name" value="UPF0478"/>
</dbReference>
<name>A0A366HXV4_9FIRM</name>
<reference evidence="2 3" key="1">
    <citation type="submission" date="2018-06" db="EMBL/GenBank/DDBJ databases">
        <title>Genomic Encyclopedia of Type Strains, Phase IV (KMG-IV): sequencing the most valuable type-strain genomes for metagenomic binning, comparative biology and taxonomic classification.</title>
        <authorList>
            <person name="Goeker M."/>
        </authorList>
    </citation>
    <scope>NUCLEOTIDE SEQUENCE [LARGE SCALE GENOMIC DNA]</scope>
    <source>
        <strain evidence="2 3">DSM 22112</strain>
    </source>
</reference>
<dbReference type="Pfam" id="PF06103">
    <property type="entry name" value="DUF948"/>
    <property type="match status" value="1"/>
</dbReference>
<dbReference type="Proteomes" id="UP000253490">
    <property type="component" value="Unassembled WGS sequence"/>
</dbReference>
<protein>
    <submittedName>
        <fullName evidence="2">Uncharacterized protein DUF948</fullName>
    </submittedName>
</protein>
<gene>
    <name evidence="2" type="ORF">DES36_12236</name>
</gene>